<name>A0A812DT89_ACAPH</name>
<evidence type="ECO:0000313" key="1">
    <source>
        <dbReference type="EMBL" id="CAE1310179.1"/>
    </source>
</evidence>
<organism evidence="1 2">
    <name type="scientific">Acanthosepion pharaonis</name>
    <name type="common">Pharaoh cuttlefish</name>
    <name type="synonym">Sepia pharaonis</name>
    <dbReference type="NCBI Taxonomy" id="158019"/>
    <lineage>
        <taxon>Eukaryota</taxon>
        <taxon>Metazoa</taxon>
        <taxon>Spiralia</taxon>
        <taxon>Lophotrochozoa</taxon>
        <taxon>Mollusca</taxon>
        <taxon>Cephalopoda</taxon>
        <taxon>Coleoidea</taxon>
        <taxon>Decapodiformes</taxon>
        <taxon>Sepiida</taxon>
        <taxon>Sepiina</taxon>
        <taxon>Sepiidae</taxon>
        <taxon>Acanthosepion</taxon>
    </lineage>
</organism>
<gene>
    <name evidence="1" type="ORF">SPHA_61867</name>
</gene>
<evidence type="ECO:0000313" key="2">
    <source>
        <dbReference type="Proteomes" id="UP000597762"/>
    </source>
</evidence>
<dbReference type="PANTHER" id="PTHR45598:SF1">
    <property type="entry name" value="4FE-4S FERREDOXIN-TYPE DOMAIN-CONTAINING PROTEIN"/>
    <property type="match status" value="1"/>
</dbReference>
<dbReference type="AlphaFoldDB" id="A0A812DT89"/>
<keyword evidence="2" id="KW-1185">Reference proteome</keyword>
<dbReference type="Proteomes" id="UP000597762">
    <property type="component" value="Unassembled WGS sequence"/>
</dbReference>
<proteinExistence type="predicted"/>
<dbReference type="PANTHER" id="PTHR45598">
    <property type="entry name" value="PROTEIN CBG11839-RELATED"/>
    <property type="match status" value="1"/>
</dbReference>
<reference evidence="1" key="1">
    <citation type="submission" date="2021-01" db="EMBL/GenBank/DDBJ databases">
        <authorList>
            <person name="Li R."/>
            <person name="Bekaert M."/>
        </authorList>
    </citation>
    <scope>NUCLEOTIDE SEQUENCE</scope>
    <source>
        <strain evidence="1">Farmed</strain>
    </source>
</reference>
<dbReference type="EMBL" id="CAHIKZ030004391">
    <property type="protein sequence ID" value="CAE1310179.1"/>
    <property type="molecule type" value="Genomic_DNA"/>
</dbReference>
<sequence>MFHFFLSTDMFREHSSIFHSFTRILKAVHVNNIHIYTCLLKHIRLSFLIEKEICLSLYFCKENILSLFPIEKPMCLSKLVKTDVSLFTRVMKHRYLSFLIEKYVSLYNSVNILSLFPIEKPMCLSKLVKTDVSLFTRVRKHRYLSFLMEKEVCLSLYFCKENSLSLFPIEKSMLSLYTRLRKHRYLSFLTEKEICLSLYFCKENSTSLFPIERPMCLSTLVLTYMSLFPIVEGGRFISVFPYRNRCVSPSDCREKPICLFFSIYVSIHVYASSPIVKQICISFHLSKGTCLSMPSVRKTDMSPSLVILYLCLHIEKHICLSLCLSLLLFTETSLSLFSHRETDIYFIFAIEKPKNIYVSLSDCKETLSLSSDRKTDMPLSLSSCVRRHLYISFPVEIPICLSF</sequence>
<protein>
    <submittedName>
        <fullName evidence="1">Uncharacterized protein</fullName>
    </submittedName>
</protein>
<comment type="caution">
    <text evidence="1">The sequence shown here is derived from an EMBL/GenBank/DDBJ whole genome shotgun (WGS) entry which is preliminary data.</text>
</comment>
<accession>A0A812DT89</accession>